<evidence type="ECO:0000313" key="12">
    <source>
        <dbReference type="Proteomes" id="UP000094527"/>
    </source>
</evidence>
<dbReference type="OMA" id="YEAYEPP"/>
<dbReference type="InterPro" id="IPR002076">
    <property type="entry name" value="ELO_fam"/>
</dbReference>
<dbReference type="Pfam" id="PF01151">
    <property type="entry name" value="ELO"/>
    <property type="match status" value="2"/>
</dbReference>
<dbReference type="GO" id="GO:0030148">
    <property type="term" value="P:sphingolipid biosynthetic process"/>
    <property type="evidence" value="ECO:0007669"/>
    <property type="project" value="TreeGrafter"/>
</dbReference>
<proteinExistence type="inferred from homology"/>
<feature type="transmembrane region" description="Helical" evidence="10">
    <location>
        <begin position="173"/>
        <end position="193"/>
    </location>
</feature>
<keyword evidence="2 10" id="KW-0444">Lipid biosynthesis</keyword>
<dbReference type="STRING" id="48709.A0A1D2N0Z9"/>
<evidence type="ECO:0000256" key="5">
    <source>
        <dbReference type="ARBA" id="ARBA00022832"/>
    </source>
</evidence>
<dbReference type="GO" id="GO:0005789">
    <property type="term" value="C:endoplasmic reticulum membrane"/>
    <property type="evidence" value="ECO:0007669"/>
    <property type="project" value="TreeGrafter"/>
</dbReference>
<keyword evidence="3 10" id="KW-0808">Transferase</keyword>
<evidence type="ECO:0000256" key="3">
    <source>
        <dbReference type="ARBA" id="ARBA00022679"/>
    </source>
</evidence>
<accession>A0A1D2N0Z9</accession>
<dbReference type="AlphaFoldDB" id="A0A1D2N0Z9"/>
<dbReference type="EC" id="2.3.1.199" evidence="10"/>
<dbReference type="PANTHER" id="PTHR11157">
    <property type="entry name" value="FATTY ACID ACYL TRANSFERASE-RELATED"/>
    <property type="match status" value="1"/>
</dbReference>
<keyword evidence="9 10" id="KW-0275">Fatty acid biosynthesis</keyword>
<dbReference type="PANTHER" id="PTHR11157:SF17">
    <property type="entry name" value="ELONGATION OF VERY LONG CHAIN FATTY ACIDS PROTEIN 6"/>
    <property type="match status" value="1"/>
</dbReference>
<dbReference type="GO" id="GO:0034625">
    <property type="term" value="P:fatty acid elongation, monounsaturated fatty acid"/>
    <property type="evidence" value="ECO:0007669"/>
    <property type="project" value="TreeGrafter"/>
</dbReference>
<feature type="transmembrane region" description="Helical" evidence="10">
    <location>
        <begin position="248"/>
        <end position="267"/>
    </location>
</feature>
<dbReference type="OrthoDB" id="10259681at2759"/>
<evidence type="ECO:0000313" key="11">
    <source>
        <dbReference type="EMBL" id="ODM98585.1"/>
    </source>
</evidence>
<protein>
    <recommendedName>
        <fullName evidence="10">Elongation of very long chain fatty acids protein</fullName>
        <ecNumber evidence="10">2.3.1.199</ecNumber>
    </recommendedName>
    <alternativeName>
        <fullName evidence="10">Very-long-chain 3-oxoacyl-CoA synthase</fullName>
    </alternativeName>
</protein>
<keyword evidence="8 10" id="KW-0472">Membrane</keyword>
<sequence>MNTSLLYENSSSTAAILLGLGEYGRSYLENPNGPSDPADAELLHKYFVEVTAVADPSYLTVYQWEHFELRRWRKWMGSNWSLSIYASVVYLMLIFSVQKIMKNRAPFTLRRALTCWNICLAAFSIMGFLRTAPELFHVLKSEGGFHKSICIRYHHITVLIYTWYTYEAYEPPLRWFMTMNMFVHALMYSYYALKSLKVKIPRNWAMMITCLQLSQMVVGVTINMYSLYIKAFAGTPCACGWENINFALSMYASYFILFANFFYMAYLSKKAKMA</sequence>
<keyword evidence="4 10" id="KW-0812">Transmembrane</keyword>
<gene>
    <name evidence="11" type="ORF">Ocin01_08103</name>
</gene>
<keyword evidence="7 10" id="KW-0443">Lipid metabolism</keyword>
<comment type="similarity">
    <text evidence="10">Belongs to the ELO family.</text>
</comment>
<comment type="caution">
    <text evidence="11">The sequence shown here is derived from an EMBL/GenBank/DDBJ whole genome shotgun (WGS) entry which is preliminary data.</text>
</comment>
<evidence type="ECO:0000256" key="10">
    <source>
        <dbReference type="RuleBase" id="RU361115"/>
    </source>
</evidence>
<evidence type="ECO:0000256" key="2">
    <source>
        <dbReference type="ARBA" id="ARBA00022516"/>
    </source>
</evidence>
<evidence type="ECO:0000256" key="6">
    <source>
        <dbReference type="ARBA" id="ARBA00022989"/>
    </source>
</evidence>
<evidence type="ECO:0000256" key="9">
    <source>
        <dbReference type="ARBA" id="ARBA00023160"/>
    </source>
</evidence>
<keyword evidence="5 10" id="KW-0276">Fatty acid metabolism</keyword>
<dbReference type="GO" id="GO:0019367">
    <property type="term" value="P:fatty acid elongation, saturated fatty acid"/>
    <property type="evidence" value="ECO:0007669"/>
    <property type="project" value="TreeGrafter"/>
</dbReference>
<organism evidence="11 12">
    <name type="scientific">Orchesella cincta</name>
    <name type="common">Springtail</name>
    <name type="synonym">Podura cincta</name>
    <dbReference type="NCBI Taxonomy" id="48709"/>
    <lineage>
        <taxon>Eukaryota</taxon>
        <taxon>Metazoa</taxon>
        <taxon>Ecdysozoa</taxon>
        <taxon>Arthropoda</taxon>
        <taxon>Hexapoda</taxon>
        <taxon>Collembola</taxon>
        <taxon>Entomobryomorpha</taxon>
        <taxon>Entomobryoidea</taxon>
        <taxon>Orchesellidae</taxon>
        <taxon>Orchesellinae</taxon>
        <taxon>Orchesella</taxon>
    </lineage>
</organism>
<evidence type="ECO:0000256" key="8">
    <source>
        <dbReference type="ARBA" id="ARBA00023136"/>
    </source>
</evidence>
<evidence type="ECO:0000256" key="1">
    <source>
        <dbReference type="ARBA" id="ARBA00004141"/>
    </source>
</evidence>
<dbReference type="GO" id="GO:0034626">
    <property type="term" value="P:fatty acid elongation, polyunsaturated fatty acid"/>
    <property type="evidence" value="ECO:0007669"/>
    <property type="project" value="TreeGrafter"/>
</dbReference>
<evidence type="ECO:0000256" key="4">
    <source>
        <dbReference type="ARBA" id="ARBA00022692"/>
    </source>
</evidence>
<feature type="transmembrane region" description="Helical" evidence="10">
    <location>
        <begin position="205"/>
        <end position="228"/>
    </location>
</feature>
<dbReference type="GO" id="GO:0009922">
    <property type="term" value="F:fatty acid elongase activity"/>
    <property type="evidence" value="ECO:0007669"/>
    <property type="project" value="UniProtKB-EC"/>
</dbReference>
<evidence type="ECO:0000256" key="7">
    <source>
        <dbReference type="ARBA" id="ARBA00023098"/>
    </source>
</evidence>
<feature type="transmembrane region" description="Helical" evidence="10">
    <location>
        <begin position="109"/>
        <end position="129"/>
    </location>
</feature>
<comment type="subcellular location">
    <subcellularLocation>
        <location evidence="1">Membrane</location>
        <topology evidence="1">Multi-pass membrane protein</topology>
    </subcellularLocation>
</comment>
<dbReference type="EMBL" id="LJIJ01000341">
    <property type="protein sequence ID" value="ODM98585.1"/>
    <property type="molecule type" value="Genomic_DNA"/>
</dbReference>
<feature type="transmembrane region" description="Helical" evidence="10">
    <location>
        <begin position="80"/>
        <end position="97"/>
    </location>
</feature>
<keyword evidence="12" id="KW-1185">Reference proteome</keyword>
<dbReference type="Proteomes" id="UP000094527">
    <property type="component" value="Unassembled WGS sequence"/>
</dbReference>
<keyword evidence="6 10" id="KW-1133">Transmembrane helix</keyword>
<reference evidence="11 12" key="1">
    <citation type="journal article" date="2016" name="Genome Biol. Evol.">
        <title>Gene Family Evolution Reflects Adaptation to Soil Environmental Stressors in the Genome of the Collembolan Orchesella cincta.</title>
        <authorList>
            <person name="Faddeeva-Vakhrusheva A."/>
            <person name="Derks M.F."/>
            <person name="Anvar S.Y."/>
            <person name="Agamennone V."/>
            <person name="Suring W."/>
            <person name="Smit S."/>
            <person name="van Straalen N.M."/>
            <person name="Roelofs D."/>
        </authorList>
    </citation>
    <scope>NUCLEOTIDE SEQUENCE [LARGE SCALE GENOMIC DNA]</scope>
    <source>
        <tissue evidence="11">Mixed pool</tissue>
    </source>
</reference>
<comment type="catalytic activity">
    <reaction evidence="10">
        <text>a very-long-chain acyl-CoA + malonyl-CoA + H(+) = a very-long-chain 3-oxoacyl-CoA + CO2 + CoA</text>
        <dbReference type="Rhea" id="RHEA:32727"/>
        <dbReference type="ChEBI" id="CHEBI:15378"/>
        <dbReference type="ChEBI" id="CHEBI:16526"/>
        <dbReference type="ChEBI" id="CHEBI:57287"/>
        <dbReference type="ChEBI" id="CHEBI:57384"/>
        <dbReference type="ChEBI" id="CHEBI:90725"/>
        <dbReference type="ChEBI" id="CHEBI:90736"/>
        <dbReference type="EC" id="2.3.1.199"/>
    </reaction>
</comment>
<dbReference type="GO" id="GO:0042761">
    <property type="term" value="P:very long-chain fatty acid biosynthetic process"/>
    <property type="evidence" value="ECO:0007669"/>
    <property type="project" value="TreeGrafter"/>
</dbReference>
<name>A0A1D2N0Z9_ORCCI</name>